<dbReference type="EMBL" id="JABFTP020000124">
    <property type="protein sequence ID" value="KAL3279921.1"/>
    <property type="molecule type" value="Genomic_DNA"/>
</dbReference>
<evidence type="ECO:0000313" key="3">
    <source>
        <dbReference type="Proteomes" id="UP001516400"/>
    </source>
</evidence>
<evidence type="ECO:0000313" key="2">
    <source>
        <dbReference type="EMBL" id="KAL3279921.1"/>
    </source>
</evidence>
<feature type="region of interest" description="Disordered" evidence="1">
    <location>
        <begin position="183"/>
        <end position="205"/>
    </location>
</feature>
<accession>A0ABD2NME2</accession>
<keyword evidence="3" id="KW-1185">Reference proteome</keyword>
<comment type="caution">
    <text evidence="2">The sequence shown here is derived from an EMBL/GenBank/DDBJ whole genome shotgun (WGS) entry which is preliminary data.</text>
</comment>
<dbReference type="AlphaFoldDB" id="A0ABD2NME2"/>
<reference evidence="2 3" key="1">
    <citation type="journal article" date="2021" name="BMC Biol.">
        <title>Horizontally acquired antibacterial genes associated with adaptive radiation of ladybird beetles.</title>
        <authorList>
            <person name="Li H.S."/>
            <person name="Tang X.F."/>
            <person name="Huang Y.H."/>
            <person name="Xu Z.Y."/>
            <person name="Chen M.L."/>
            <person name="Du X.Y."/>
            <person name="Qiu B.Y."/>
            <person name="Chen P.T."/>
            <person name="Zhang W."/>
            <person name="Slipinski A."/>
            <person name="Escalona H.E."/>
            <person name="Waterhouse R.M."/>
            <person name="Zwick A."/>
            <person name="Pang H."/>
        </authorList>
    </citation>
    <scope>NUCLEOTIDE SEQUENCE [LARGE SCALE GENOMIC DNA]</scope>
    <source>
        <strain evidence="2">SYSU2018</strain>
    </source>
</reference>
<organism evidence="2 3">
    <name type="scientific">Cryptolaemus montrouzieri</name>
    <dbReference type="NCBI Taxonomy" id="559131"/>
    <lineage>
        <taxon>Eukaryota</taxon>
        <taxon>Metazoa</taxon>
        <taxon>Ecdysozoa</taxon>
        <taxon>Arthropoda</taxon>
        <taxon>Hexapoda</taxon>
        <taxon>Insecta</taxon>
        <taxon>Pterygota</taxon>
        <taxon>Neoptera</taxon>
        <taxon>Endopterygota</taxon>
        <taxon>Coleoptera</taxon>
        <taxon>Polyphaga</taxon>
        <taxon>Cucujiformia</taxon>
        <taxon>Coccinelloidea</taxon>
        <taxon>Coccinellidae</taxon>
        <taxon>Scymninae</taxon>
        <taxon>Scymnini</taxon>
        <taxon>Cryptolaemus</taxon>
    </lineage>
</organism>
<evidence type="ECO:0000256" key="1">
    <source>
        <dbReference type="SAM" id="MobiDB-lite"/>
    </source>
</evidence>
<proteinExistence type="predicted"/>
<name>A0ABD2NME2_9CUCU</name>
<dbReference type="Proteomes" id="UP001516400">
    <property type="component" value="Unassembled WGS sequence"/>
</dbReference>
<sequence>MENSLLSVRAPDLNNQSVNAVTQECVGNITIGIVEGEVSTDVSQGNSIGGQDMQGAVSPMMNQHSQCQCDTNEEYWKMKLEKLRNSNDELAQSLATIEREYEIRVTLLNSEIEQLKEEILAKTSAIKRLQRNSSHFETEVAEMEENYNLQMRENNREVDVMKQRNIDLTKRNETVRKELKDTKELYSEEKQRHKGPDHKATSLQNLKKQTVRCRSVSLSVQIGYFNKKRKLRTSMRESHNLDLRRRHLLKKLV</sequence>
<gene>
    <name evidence="2" type="ORF">HHI36_017428</name>
</gene>
<protein>
    <submittedName>
        <fullName evidence="2">Uncharacterized protein</fullName>
    </submittedName>
</protein>